<protein>
    <submittedName>
        <fullName evidence="1">Uncharacterized protein</fullName>
    </submittedName>
</protein>
<proteinExistence type="predicted"/>
<name>A0A1G6B6I0_9STRE</name>
<evidence type="ECO:0000313" key="1">
    <source>
        <dbReference type="EMBL" id="SDB16255.1"/>
    </source>
</evidence>
<gene>
    <name evidence="1" type="ORF">SAMN02910293_00826</name>
</gene>
<dbReference type="Proteomes" id="UP000182508">
    <property type="component" value="Unassembled WGS sequence"/>
</dbReference>
<accession>A0A1G6B6I0</accession>
<organism evidence="1 2">
    <name type="scientific">Streptococcus henryi</name>
    <dbReference type="NCBI Taxonomy" id="439219"/>
    <lineage>
        <taxon>Bacteria</taxon>
        <taxon>Bacillati</taxon>
        <taxon>Bacillota</taxon>
        <taxon>Bacilli</taxon>
        <taxon>Lactobacillales</taxon>
        <taxon>Streptococcaceae</taxon>
        <taxon>Streptococcus</taxon>
    </lineage>
</organism>
<dbReference type="AlphaFoldDB" id="A0A1G6B6I0"/>
<dbReference type="EMBL" id="FMXP01000009">
    <property type="protein sequence ID" value="SDB16255.1"/>
    <property type="molecule type" value="Genomic_DNA"/>
</dbReference>
<dbReference type="STRING" id="439219.SAMN02910293_00826"/>
<sequence length="53" mass="6130">MIKFEDAKATIDKYDGSVSKMFNEGTIRENKLVLKWVAEEANRKQRKLVGLDD</sequence>
<keyword evidence="2" id="KW-1185">Reference proteome</keyword>
<dbReference type="RefSeq" id="WP_018165264.1">
    <property type="nucleotide sequence ID" value="NZ_FMXP01000009.1"/>
</dbReference>
<reference evidence="1 2" key="1">
    <citation type="submission" date="2016-10" db="EMBL/GenBank/DDBJ databases">
        <authorList>
            <person name="de Groot N.N."/>
        </authorList>
    </citation>
    <scope>NUCLEOTIDE SEQUENCE [LARGE SCALE GENOMIC DNA]</scope>
    <source>
        <strain evidence="1 2">A-4</strain>
    </source>
</reference>
<evidence type="ECO:0000313" key="2">
    <source>
        <dbReference type="Proteomes" id="UP000182508"/>
    </source>
</evidence>